<sequence length="65" mass="7520">MKKLPLLFDTCRTCPYSVRDVFFGMYVCKLSQKTLGIVLPDSDSQIPTFCPLEDVEKEKNHENHL</sequence>
<gene>
    <name evidence="1" type="ORF">MM415A07739_0008</name>
</gene>
<accession>A0A6M3JH92</accession>
<dbReference type="AlphaFoldDB" id="A0A6M3JH92"/>
<dbReference type="EMBL" id="MT141597">
    <property type="protein sequence ID" value="QJA68217.1"/>
    <property type="molecule type" value="Genomic_DNA"/>
</dbReference>
<proteinExistence type="predicted"/>
<organism evidence="1">
    <name type="scientific">viral metagenome</name>
    <dbReference type="NCBI Taxonomy" id="1070528"/>
    <lineage>
        <taxon>unclassified sequences</taxon>
        <taxon>metagenomes</taxon>
        <taxon>organismal metagenomes</taxon>
    </lineage>
</organism>
<name>A0A6M3JH92_9ZZZZ</name>
<evidence type="ECO:0000313" key="1">
    <source>
        <dbReference type="EMBL" id="QJA68217.1"/>
    </source>
</evidence>
<protein>
    <submittedName>
        <fullName evidence="1">Uncharacterized protein</fullName>
    </submittedName>
</protein>
<reference evidence="1" key="1">
    <citation type="submission" date="2020-03" db="EMBL/GenBank/DDBJ databases">
        <title>The deep terrestrial virosphere.</title>
        <authorList>
            <person name="Holmfeldt K."/>
            <person name="Nilsson E."/>
            <person name="Simone D."/>
            <person name="Lopez-Fernandez M."/>
            <person name="Wu X."/>
            <person name="de Brujin I."/>
            <person name="Lundin D."/>
            <person name="Andersson A."/>
            <person name="Bertilsson S."/>
            <person name="Dopson M."/>
        </authorList>
    </citation>
    <scope>NUCLEOTIDE SEQUENCE</scope>
    <source>
        <strain evidence="1">MM415A07739</strain>
    </source>
</reference>